<sequence length="51" mass="5588">MTILAQSIARAFPANSLQINLVRHLLLLALAGLFVALLRASYGLDLSWGFF</sequence>
<keyword evidence="3" id="KW-1185">Reference proteome</keyword>
<accession>A0ABS5FB61</accession>
<keyword evidence="1" id="KW-1133">Transmembrane helix</keyword>
<feature type="transmembrane region" description="Helical" evidence="1">
    <location>
        <begin position="21"/>
        <end position="42"/>
    </location>
</feature>
<evidence type="ECO:0000313" key="2">
    <source>
        <dbReference type="EMBL" id="MBR0794029.1"/>
    </source>
</evidence>
<gene>
    <name evidence="2" type="ORF">JQ615_01360</name>
</gene>
<name>A0ABS5FB61_9BRAD</name>
<comment type="caution">
    <text evidence="2">The sequence shown here is derived from an EMBL/GenBank/DDBJ whole genome shotgun (WGS) entry which is preliminary data.</text>
</comment>
<proteinExistence type="predicted"/>
<reference evidence="3" key="1">
    <citation type="journal article" date="2021" name="ISME J.">
        <title>Evolutionary origin and ecological implication of a unique nif island in free-living Bradyrhizobium lineages.</title>
        <authorList>
            <person name="Tao J."/>
        </authorList>
    </citation>
    <scope>NUCLEOTIDE SEQUENCE [LARGE SCALE GENOMIC DNA]</scope>
    <source>
        <strain evidence="3">SZCCT0434</strain>
    </source>
</reference>
<dbReference type="EMBL" id="JAFCJH010000001">
    <property type="protein sequence ID" value="MBR0794029.1"/>
    <property type="molecule type" value="Genomic_DNA"/>
</dbReference>
<dbReference type="Proteomes" id="UP001315278">
    <property type="component" value="Unassembled WGS sequence"/>
</dbReference>
<keyword evidence="1" id="KW-0472">Membrane</keyword>
<keyword evidence="1" id="KW-0812">Transmembrane</keyword>
<evidence type="ECO:0000256" key="1">
    <source>
        <dbReference type="SAM" id="Phobius"/>
    </source>
</evidence>
<protein>
    <submittedName>
        <fullName evidence="2">Response regulator</fullName>
    </submittedName>
</protein>
<evidence type="ECO:0000313" key="3">
    <source>
        <dbReference type="Proteomes" id="UP001315278"/>
    </source>
</evidence>
<dbReference type="RefSeq" id="WP_212392838.1">
    <property type="nucleotide sequence ID" value="NZ_JAFCJH010000001.1"/>
</dbReference>
<organism evidence="2 3">
    <name type="scientific">Bradyrhizobium jicamae</name>
    <dbReference type="NCBI Taxonomy" id="280332"/>
    <lineage>
        <taxon>Bacteria</taxon>
        <taxon>Pseudomonadati</taxon>
        <taxon>Pseudomonadota</taxon>
        <taxon>Alphaproteobacteria</taxon>
        <taxon>Hyphomicrobiales</taxon>
        <taxon>Nitrobacteraceae</taxon>
        <taxon>Bradyrhizobium</taxon>
    </lineage>
</organism>